<name>A0AAP5LS92_PAEAM</name>
<dbReference type="EMBL" id="JAVDTR010000029">
    <property type="protein sequence ID" value="MDR6727445.1"/>
    <property type="molecule type" value="Genomic_DNA"/>
</dbReference>
<evidence type="ECO:0000313" key="2">
    <source>
        <dbReference type="Proteomes" id="UP001254832"/>
    </source>
</evidence>
<comment type="caution">
    <text evidence="1">The sequence shown here is derived from an EMBL/GenBank/DDBJ whole genome shotgun (WGS) entry which is preliminary data.</text>
</comment>
<evidence type="ECO:0000313" key="1">
    <source>
        <dbReference type="EMBL" id="MDR6727445.1"/>
    </source>
</evidence>
<protein>
    <submittedName>
        <fullName evidence="1">Uncharacterized protein</fullName>
    </submittedName>
</protein>
<gene>
    <name evidence="1" type="ORF">J2W91_005986</name>
</gene>
<dbReference type="Proteomes" id="UP001254832">
    <property type="component" value="Unassembled WGS sequence"/>
</dbReference>
<proteinExistence type="predicted"/>
<organism evidence="1 2">
    <name type="scientific">Paenibacillus amylolyticus</name>
    <dbReference type="NCBI Taxonomy" id="1451"/>
    <lineage>
        <taxon>Bacteria</taxon>
        <taxon>Bacillati</taxon>
        <taxon>Bacillota</taxon>
        <taxon>Bacilli</taxon>
        <taxon>Bacillales</taxon>
        <taxon>Paenibacillaceae</taxon>
        <taxon>Paenibacillus</taxon>
    </lineage>
</organism>
<accession>A0AAP5LS92</accession>
<dbReference type="AlphaFoldDB" id="A0AAP5LS92"/>
<reference evidence="1" key="1">
    <citation type="submission" date="2023-07" db="EMBL/GenBank/DDBJ databases">
        <title>Sorghum-associated microbial communities from plants grown in Nebraska, USA.</title>
        <authorList>
            <person name="Schachtman D."/>
        </authorList>
    </citation>
    <scope>NUCLEOTIDE SEQUENCE</scope>
    <source>
        <strain evidence="1">BE80</strain>
    </source>
</reference>
<sequence>MKNIIERIGELPNWSEYEPQIQHYSNYSSNVVTAASKIADVNRTYCTGRASFVYYESDDFGQLVRSDDEISVKYFKSILLYNALSSYNICIDLSWQVVWLFLSDLSLDLIYDEKKYNNYLNECNMETLNYKLTLAKEIKLKNHVNDFFNSAPTQKVRKKYNYYKHKGAFYVPGLGENLGNLPFGFNELTLKQMKREEFDLDEWCNILIEYQNCFYKYFEELINFVIPKTYLEQELDFFGDTIGYGLKVEEYLENK</sequence>